<evidence type="ECO:0000256" key="8">
    <source>
        <dbReference type="SAM" id="SignalP"/>
    </source>
</evidence>
<feature type="chain" id="PRO_5046087203" evidence="8">
    <location>
        <begin position="23"/>
        <end position="983"/>
    </location>
</feature>
<comment type="similarity">
    <text evidence="7">Belongs to the TonB-dependent receptor family.</text>
</comment>
<comment type="caution">
    <text evidence="10">The sequence shown here is derived from an EMBL/GenBank/DDBJ whole genome shotgun (WGS) entry which is preliminary data.</text>
</comment>
<feature type="domain" description="TonB-dependent receptor plug" evidence="9">
    <location>
        <begin position="117"/>
        <end position="222"/>
    </location>
</feature>
<evidence type="ECO:0000256" key="7">
    <source>
        <dbReference type="PROSITE-ProRule" id="PRU01360"/>
    </source>
</evidence>
<dbReference type="InterPro" id="IPR023997">
    <property type="entry name" value="TonB-dep_OMP_SusC/RagA_CS"/>
</dbReference>
<dbReference type="Gene3D" id="2.170.130.10">
    <property type="entry name" value="TonB-dependent receptor, plug domain"/>
    <property type="match status" value="1"/>
</dbReference>
<dbReference type="InterPro" id="IPR037066">
    <property type="entry name" value="Plug_dom_sf"/>
</dbReference>
<protein>
    <submittedName>
        <fullName evidence="10">SusC/RagA family TonB-linked outer membrane protein</fullName>
    </submittedName>
</protein>
<name>A0ABW4VRD1_9BACT</name>
<keyword evidence="2 7" id="KW-0813">Transport</keyword>
<organism evidence="10 11">
    <name type="scientific">Belliella marina</name>
    <dbReference type="NCBI Taxonomy" id="1644146"/>
    <lineage>
        <taxon>Bacteria</taxon>
        <taxon>Pseudomonadati</taxon>
        <taxon>Bacteroidota</taxon>
        <taxon>Cytophagia</taxon>
        <taxon>Cytophagales</taxon>
        <taxon>Cyclobacteriaceae</taxon>
        <taxon>Belliella</taxon>
    </lineage>
</organism>
<evidence type="ECO:0000313" key="11">
    <source>
        <dbReference type="Proteomes" id="UP001597361"/>
    </source>
</evidence>
<feature type="signal peptide" evidence="8">
    <location>
        <begin position="1"/>
        <end position="22"/>
    </location>
</feature>
<dbReference type="SUPFAM" id="SSF49464">
    <property type="entry name" value="Carboxypeptidase regulatory domain-like"/>
    <property type="match status" value="1"/>
</dbReference>
<reference evidence="11" key="1">
    <citation type="journal article" date="2019" name="Int. J. Syst. Evol. Microbiol.">
        <title>The Global Catalogue of Microorganisms (GCM) 10K type strain sequencing project: providing services to taxonomists for standard genome sequencing and annotation.</title>
        <authorList>
            <consortium name="The Broad Institute Genomics Platform"/>
            <consortium name="The Broad Institute Genome Sequencing Center for Infectious Disease"/>
            <person name="Wu L."/>
            <person name="Ma J."/>
        </authorList>
    </citation>
    <scope>NUCLEOTIDE SEQUENCE [LARGE SCALE GENOMIC DNA]</scope>
    <source>
        <strain evidence="11">CGMCC 1.15180</strain>
    </source>
</reference>
<dbReference type="Pfam" id="PF13715">
    <property type="entry name" value="CarbopepD_reg_2"/>
    <property type="match status" value="1"/>
</dbReference>
<dbReference type="Gene3D" id="2.60.40.1120">
    <property type="entry name" value="Carboxypeptidase-like, regulatory domain"/>
    <property type="match status" value="1"/>
</dbReference>
<dbReference type="InterPro" id="IPR008969">
    <property type="entry name" value="CarboxyPept-like_regulatory"/>
</dbReference>
<dbReference type="InterPro" id="IPR023996">
    <property type="entry name" value="TonB-dep_OMP_SusC/RagA"/>
</dbReference>
<dbReference type="Gene3D" id="2.40.170.20">
    <property type="entry name" value="TonB-dependent receptor, beta-barrel domain"/>
    <property type="match status" value="1"/>
</dbReference>
<evidence type="ECO:0000256" key="1">
    <source>
        <dbReference type="ARBA" id="ARBA00004571"/>
    </source>
</evidence>
<gene>
    <name evidence="10" type="ORF">ACFSKL_15640</name>
</gene>
<dbReference type="InterPro" id="IPR012910">
    <property type="entry name" value="Plug_dom"/>
</dbReference>
<dbReference type="PROSITE" id="PS52016">
    <property type="entry name" value="TONB_DEPENDENT_REC_3"/>
    <property type="match status" value="1"/>
</dbReference>
<evidence type="ECO:0000259" key="9">
    <source>
        <dbReference type="Pfam" id="PF07715"/>
    </source>
</evidence>
<dbReference type="EMBL" id="JBHUHR010000039">
    <property type="protein sequence ID" value="MFD2036236.1"/>
    <property type="molecule type" value="Genomic_DNA"/>
</dbReference>
<evidence type="ECO:0000256" key="4">
    <source>
        <dbReference type="ARBA" id="ARBA00022692"/>
    </source>
</evidence>
<evidence type="ECO:0000313" key="10">
    <source>
        <dbReference type="EMBL" id="MFD2036236.1"/>
    </source>
</evidence>
<keyword evidence="3 7" id="KW-1134">Transmembrane beta strand</keyword>
<comment type="subcellular location">
    <subcellularLocation>
        <location evidence="1 7">Cell outer membrane</location>
        <topology evidence="1 7">Multi-pass membrane protein</topology>
    </subcellularLocation>
</comment>
<dbReference type="NCBIfam" id="TIGR04056">
    <property type="entry name" value="OMP_RagA_SusC"/>
    <property type="match status" value="1"/>
</dbReference>
<sequence>MKKSLSSLMVLLLLLFSWETKAQTGQISGQVLDAKSSESLPGVNVLVKGSATGTVTDIDGKFTIAVESGTTLVFSFIGYSTQEVRYNGQSSLTVSLSSDTKDLQEVVVTGYGTQKRENLTGSIATVSGEKLTDITSPNIGNMLQGKVAGVDVVANSGAPGATPTIRIRGRSSIRSATTPIWVVDGVIWHDTPILNPNDVESISVLKDAAATALYGSRGANGVIVVTTKGAKAGTSSLSLNVKTGVSIFNRNDFQVMDSNQLADLWNQFPNTNAIPGWYDESMRERNTDWLDIGTQTGQVRDYNLSYSGTTERARLFTAFNYFNETGTVKGDTYERLSARINYDYDINEKLTFKPKLAATYTTNDNARHSIYDMYRNLPWDQPFNEVGAPINTLAPGANWRGRDNRNYLYDLQWNYGNSATFNILSNLDFQYDINEYLSFISTNNLTYYNAEFFNYTDPRSNGGLADNGRIYNRMDKRITRFTNQMLSYTRAFDKHFVNVLAGYEFNDYIFNNLSATGRGIAAGAQVINNASEPQVIGGTKNDYAYQSYLMNVNYSYENRYSAQASFRRDGSSRFGANKKYGNFFSLSGAWNIHNESFFDVSAIHYLRFKAAYGQVGNTPDQDRLYPHLELFSLNAQYNGLPAAVPNALGNPNLTWEKTAASNFGIEIGFFNRIDFAAEYYIKNTTDLLHFVPLPNVAGFDGYFDNIGSVLNKGLEITLGADIIKSNNANWRLDFNIGMNRNEITDLFENRRQISGNRIIEVGEDIDTWFMRKWVGVNPEDGTPLWERVDPTTGEVSQVGNYNNATLQKVGTSTPNFFGGLTSSFDYKGFYLNANMAFTQGAMVYHSARETFDSDGAYPTYNYMQLQPGWSRWSPENPNATHPQPIFGGNNEAHRPSSRFIEDVSFLRIRNITAGYRLPVSVVQKLRLTGLEVFVSGDNLFTFTNFSGLDPEAAIYGDNPANGDNVSSQYPLPRRVSVGLNLNF</sequence>
<dbReference type="InterPro" id="IPR036942">
    <property type="entry name" value="Beta-barrel_TonB_sf"/>
</dbReference>
<dbReference type="SUPFAM" id="SSF56935">
    <property type="entry name" value="Porins"/>
    <property type="match status" value="1"/>
</dbReference>
<dbReference type="InterPro" id="IPR039426">
    <property type="entry name" value="TonB-dep_rcpt-like"/>
</dbReference>
<proteinExistence type="inferred from homology"/>
<dbReference type="NCBIfam" id="TIGR04057">
    <property type="entry name" value="SusC_RagA_signa"/>
    <property type="match status" value="1"/>
</dbReference>
<keyword evidence="11" id="KW-1185">Reference proteome</keyword>
<keyword evidence="4 7" id="KW-0812">Transmembrane</keyword>
<evidence type="ECO:0000256" key="6">
    <source>
        <dbReference type="ARBA" id="ARBA00023237"/>
    </source>
</evidence>
<accession>A0ABW4VRD1</accession>
<dbReference type="Proteomes" id="UP001597361">
    <property type="component" value="Unassembled WGS sequence"/>
</dbReference>
<evidence type="ECO:0000256" key="3">
    <source>
        <dbReference type="ARBA" id="ARBA00022452"/>
    </source>
</evidence>
<dbReference type="Pfam" id="PF07715">
    <property type="entry name" value="Plug"/>
    <property type="match status" value="1"/>
</dbReference>
<keyword evidence="6 7" id="KW-0998">Cell outer membrane</keyword>
<dbReference type="RefSeq" id="WP_376887266.1">
    <property type="nucleotide sequence ID" value="NZ_JBHUHR010000039.1"/>
</dbReference>
<keyword evidence="5 7" id="KW-0472">Membrane</keyword>
<evidence type="ECO:0000256" key="5">
    <source>
        <dbReference type="ARBA" id="ARBA00023136"/>
    </source>
</evidence>
<keyword evidence="8" id="KW-0732">Signal</keyword>
<evidence type="ECO:0000256" key="2">
    <source>
        <dbReference type="ARBA" id="ARBA00022448"/>
    </source>
</evidence>